<dbReference type="EMBL" id="JAUEPN010000001">
    <property type="protein sequence ID" value="KAK3300081.1"/>
    <property type="molecule type" value="Genomic_DNA"/>
</dbReference>
<dbReference type="RefSeq" id="XP_062663595.1">
    <property type="nucleotide sequence ID" value="XM_062808603.1"/>
</dbReference>
<proteinExistence type="predicted"/>
<comment type="caution">
    <text evidence="2">The sequence shown here is derived from an EMBL/GenBank/DDBJ whole genome shotgun (WGS) entry which is preliminary data.</text>
</comment>
<gene>
    <name evidence="2" type="ORF">B0H64DRAFT_6778</name>
</gene>
<evidence type="ECO:0000256" key="1">
    <source>
        <dbReference type="SAM" id="SignalP"/>
    </source>
</evidence>
<name>A0AAE0HQT7_9PEZI</name>
<evidence type="ECO:0008006" key="4">
    <source>
        <dbReference type="Google" id="ProtNLM"/>
    </source>
</evidence>
<feature type="chain" id="PRO_5041924510" description="Secreted protein" evidence="1">
    <location>
        <begin position="20"/>
        <end position="124"/>
    </location>
</feature>
<keyword evidence="1" id="KW-0732">Signal</keyword>
<dbReference type="Proteomes" id="UP001278766">
    <property type="component" value="Unassembled WGS sequence"/>
</dbReference>
<evidence type="ECO:0000313" key="2">
    <source>
        <dbReference type="EMBL" id="KAK3300081.1"/>
    </source>
</evidence>
<dbReference type="GeneID" id="87845551"/>
<evidence type="ECO:0000313" key="3">
    <source>
        <dbReference type="Proteomes" id="UP001278766"/>
    </source>
</evidence>
<dbReference type="AlphaFoldDB" id="A0AAE0HQT7"/>
<keyword evidence="3" id="KW-1185">Reference proteome</keyword>
<accession>A0AAE0HQT7</accession>
<organism evidence="2 3">
    <name type="scientific">Chaetomium fimeti</name>
    <dbReference type="NCBI Taxonomy" id="1854472"/>
    <lineage>
        <taxon>Eukaryota</taxon>
        <taxon>Fungi</taxon>
        <taxon>Dikarya</taxon>
        <taxon>Ascomycota</taxon>
        <taxon>Pezizomycotina</taxon>
        <taxon>Sordariomycetes</taxon>
        <taxon>Sordariomycetidae</taxon>
        <taxon>Sordariales</taxon>
        <taxon>Chaetomiaceae</taxon>
        <taxon>Chaetomium</taxon>
    </lineage>
</organism>
<reference evidence="2" key="2">
    <citation type="submission" date="2023-06" db="EMBL/GenBank/DDBJ databases">
        <authorList>
            <consortium name="Lawrence Berkeley National Laboratory"/>
            <person name="Haridas S."/>
            <person name="Hensen N."/>
            <person name="Bonometti L."/>
            <person name="Westerberg I."/>
            <person name="Brannstrom I.O."/>
            <person name="Guillou S."/>
            <person name="Cros-Aarteil S."/>
            <person name="Calhoun S."/>
            <person name="Kuo A."/>
            <person name="Mondo S."/>
            <person name="Pangilinan J."/>
            <person name="Riley R."/>
            <person name="Labutti K."/>
            <person name="Andreopoulos B."/>
            <person name="Lipzen A."/>
            <person name="Chen C."/>
            <person name="Yanf M."/>
            <person name="Daum C."/>
            <person name="Ng V."/>
            <person name="Clum A."/>
            <person name="Steindorff A."/>
            <person name="Ohm R."/>
            <person name="Martin F."/>
            <person name="Silar P."/>
            <person name="Natvig D."/>
            <person name="Lalanne C."/>
            <person name="Gautier V."/>
            <person name="Ament-Velasquez S.L."/>
            <person name="Kruys A."/>
            <person name="Hutchinson M.I."/>
            <person name="Powell A.J."/>
            <person name="Barry K."/>
            <person name="Miller A.N."/>
            <person name="Grigoriev I.V."/>
            <person name="Debuchy R."/>
            <person name="Gladieux P."/>
            <person name="Thoren M.H."/>
            <person name="Johannesson H."/>
        </authorList>
    </citation>
    <scope>NUCLEOTIDE SEQUENCE</scope>
    <source>
        <strain evidence="2">CBS 168.71</strain>
    </source>
</reference>
<feature type="signal peptide" evidence="1">
    <location>
        <begin position="1"/>
        <end position="19"/>
    </location>
</feature>
<sequence length="124" mass="13059">MSYFLSFPSLSLLPVASLSYSVVIPATRIQLMSGQLETEASAKSATAPPPPSSVIAYRQSPKTAARHLGRPINMARLAVCMGAYPSLSNQRATARFGCSVGHGRARGGLPSNNGNRGRWCAPAN</sequence>
<protein>
    <recommendedName>
        <fullName evidence="4">Secreted protein</fullName>
    </recommendedName>
</protein>
<reference evidence="2" key="1">
    <citation type="journal article" date="2023" name="Mol. Phylogenet. Evol.">
        <title>Genome-scale phylogeny and comparative genomics of the fungal order Sordariales.</title>
        <authorList>
            <person name="Hensen N."/>
            <person name="Bonometti L."/>
            <person name="Westerberg I."/>
            <person name="Brannstrom I.O."/>
            <person name="Guillou S."/>
            <person name="Cros-Aarteil S."/>
            <person name="Calhoun S."/>
            <person name="Haridas S."/>
            <person name="Kuo A."/>
            <person name="Mondo S."/>
            <person name="Pangilinan J."/>
            <person name="Riley R."/>
            <person name="LaButti K."/>
            <person name="Andreopoulos B."/>
            <person name="Lipzen A."/>
            <person name="Chen C."/>
            <person name="Yan M."/>
            <person name="Daum C."/>
            <person name="Ng V."/>
            <person name="Clum A."/>
            <person name="Steindorff A."/>
            <person name="Ohm R.A."/>
            <person name="Martin F."/>
            <person name="Silar P."/>
            <person name="Natvig D.O."/>
            <person name="Lalanne C."/>
            <person name="Gautier V."/>
            <person name="Ament-Velasquez S.L."/>
            <person name="Kruys A."/>
            <person name="Hutchinson M.I."/>
            <person name="Powell A.J."/>
            <person name="Barry K."/>
            <person name="Miller A.N."/>
            <person name="Grigoriev I.V."/>
            <person name="Debuchy R."/>
            <person name="Gladieux P."/>
            <person name="Hiltunen Thoren M."/>
            <person name="Johannesson H."/>
        </authorList>
    </citation>
    <scope>NUCLEOTIDE SEQUENCE</scope>
    <source>
        <strain evidence="2">CBS 168.71</strain>
    </source>
</reference>